<proteinExistence type="predicted"/>
<dbReference type="OrthoDB" id="1300933at2759"/>
<dbReference type="EMBL" id="MLFT02008215">
    <property type="protein sequence ID" value="PHT24681.1"/>
    <property type="molecule type" value="Genomic_DNA"/>
</dbReference>
<accession>A0A2G2UVC5</accession>
<dbReference type="AlphaFoldDB" id="A0A2G2UVC5"/>
<evidence type="ECO:0000256" key="1">
    <source>
        <dbReference type="ARBA" id="ARBA00022737"/>
    </source>
</evidence>
<name>A0A2G2UVC5_CAPBA</name>
<organism evidence="3 4">
    <name type="scientific">Capsicum baccatum</name>
    <name type="common">Peruvian pepper</name>
    <dbReference type="NCBI Taxonomy" id="33114"/>
    <lineage>
        <taxon>Eukaryota</taxon>
        <taxon>Viridiplantae</taxon>
        <taxon>Streptophyta</taxon>
        <taxon>Embryophyta</taxon>
        <taxon>Tracheophyta</taxon>
        <taxon>Spermatophyta</taxon>
        <taxon>Magnoliopsida</taxon>
        <taxon>eudicotyledons</taxon>
        <taxon>Gunneridae</taxon>
        <taxon>Pentapetalae</taxon>
        <taxon>asterids</taxon>
        <taxon>lamiids</taxon>
        <taxon>Solanales</taxon>
        <taxon>Solanaceae</taxon>
        <taxon>Solanoideae</taxon>
        <taxon>Capsiceae</taxon>
        <taxon>Capsicum</taxon>
    </lineage>
</organism>
<dbReference type="PROSITE" id="PS51375">
    <property type="entry name" value="PPR"/>
    <property type="match status" value="3"/>
</dbReference>
<comment type="caution">
    <text evidence="3">The sequence shown here is derived from an EMBL/GenBank/DDBJ whole genome shotgun (WGS) entry which is preliminary data.</text>
</comment>
<feature type="repeat" description="PPR" evidence="2">
    <location>
        <begin position="79"/>
        <end position="113"/>
    </location>
</feature>
<evidence type="ECO:0008006" key="5">
    <source>
        <dbReference type="Google" id="ProtNLM"/>
    </source>
</evidence>
<feature type="repeat" description="PPR" evidence="2">
    <location>
        <begin position="9"/>
        <end position="43"/>
    </location>
</feature>
<keyword evidence="1" id="KW-0677">Repeat</keyword>
<dbReference type="Gene3D" id="1.25.40.10">
    <property type="entry name" value="Tetratricopeptide repeat domain"/>
    <property type="match status" value="2"/>
</dbReference>
<sequence>MKKKGIPPVIVTYSSLIDGLCKLGQWEKVKTLLSEMVNLNIYPNVLTFSIQIDGLCKEGKVEDAEEVMRHMIEKGVEPNIITYNVIMDGYCLRGQVDRARRVFDIMIDKCIEPDIFSYSILINGYFPLSRSEKCIVGTGLERQAALDSGALAIAEREGRVVYTNTDTCLNTRKINGLDI</sequence>
<dbReference type="Pfam" id="PF13041">
    <property type="entry name" value="PPR_2"/>
    <property type="match status" value="2"/>
</dbReference>
<keyword evidence="4" id="KW-1185">Reference proteome</keyword>
<feature type="repeat" description="PPR" evidence="2">
    <location>
        <begin position="44"/>
        <end position="78"/>
    </location>
</feature>
<dbReference type="InterPro" id="IPR002885">
    <property type="entry name" value="PPR_rpt"/>
</dbReference>
<reference evidence="4" key="2">
    <citation type="journal article" date="2017" name="J. Anim. Genet.">
        <title>Multiple reference genome sequences of hot pepper reveal the massive evolution of plant disease resistance genes by retroduplication.</title>
        <authorList>
            <person name="Kim S."/>
            <person name="Park J."/>
            <person name="Yeom S.-I."/>
            <person name="Kim Y.-M."/>
            <person name="Seo E."/>
            <person name="Kim K.-T."/>
            <person name="Kim M.-S."/>
            <person name="Lee J.M."/>
            <person name="Cheong K."/>
            <person name="Shin H.-S."/>
            <person name="Kim S.-B."/>
            <person name="Han K."/>
            <person name="Lee J."/>
            <person name="Park M."/>
            <person name="Lee H.-A."/>
            <person name="Lee H.-Y."/>
            <person name="Lee Y."/>
            <person name="Oh S."/>
            <person name="Lee J.H."/>
            <person name="Choi E."/>
            <person name="Choi E."/>
            <person name="Lee S.E."/>
            <person name="Jeon J."/>
            <person name="Kim H."/>
            <person name="Choi G."/>
            <person name="Song H."/>
            <person name="Lee J."/>
            <person name="Lee S.-C."/>
            <person name="Kwon J.-K."/>
            <person name="Lee H.-Y."/>
            <person name="Koo N."/>
            <person name="Hong Y."/>
            <person name="Kim R.W."/>
            <person name="Kang W.-H."/>
            <person name="Huh J.H."/>
            <person name="Kang B.-C."/>
            <person name="Yang T.-J."/>
            <person name="Lee Y.-H."/>
            <person name="Bennetzen J.L."/>
            <person name="Choi D."/>
        </authorList>
    </citation>
    <scope>NUCLEOTIDE SEQUENCE [LARGE SCALE GENOMIC DNA]</scope>
    <source>
        <strain evidence="4">cv. PBC81</strain>
    </source>
</reference>
<dbReference type="PANTHER" id="PTHR45613:SF207">
    <property type="entry name" value="OS08G0300700 PROTEIN"/>
    <property type="match status" value="1"/>
</dbReference>
<reference evidence="3 4" key="1">
    <citation type="journal article" date="2017" name="Genome Biol.">
        <title>New reference genome sequences of hot pepper reveal the massive evolution of plant disease-resistance genes by retroduplication.</title>
        <authorList>
            <person name="Kim S."/>
            <person name="Park J."/>
            <person name="Yeom S.I."/>
            <person name="Kim Y.M."/>
            <person name="Seo E."/>
            <person name="Kim K.T."/>
            <person name="Kim M.S."/>
            <person name="Lee J.M."/>
            <person name="Cheong K."/>
            <person name="Shin H.S."/>
            <person name="Kim S.B."/>
            <person name="Han K."/>
            <person name="Lee J."/>
            <person name="Park M."/>
            <person name="Lee H.A."/>
            <person name="Lee H.Y."/>
            <person name="Lee Y."/>
            <person name="Oh S."/>
            <person name="Lee J.H."/>
            <person name="Choi E."/>
            <person name="Choi E."/>
            <person name="Lee S.E."/>
            <person name="Jeon J."/>
            <person name="Kim H."/>
            <person name="Choi G."/>
            <person name="Song H."/>
            <person name="Lee J."/>
            <person name="Lee S.C."/>
            <person name="Kwon J.K."/>
            <person name="Lee H.Y."/>
            <person name="Koo N."/>
            <person name="Hong Y."/>
            <person name="Kim R.W."/>
            <person name="Kang W.H."/>
            <person name="Huh J.H."/>
            <person name="Kang B.C."/>
            <person name="Yang T.J."/>
            <person name="Lee Y.H."/>
            <person name="Bennetzen J.L."/>
            <person name="Choi D."/>
        </authorList>
    </citation>
    <scope>NUCLEOTIDE SEQUENCE [LARGE SCALE GENOMIC DNA]</scope>
    <source>
        <strain evidence="4">cv. PBC81</strain>
    </source>
</reference>
<dbReference type="InterPro" id="IPR011990">
    <property type="entry name" value="TPR-like_helical_dom_sf"/>
</dbReference>
<dbReference type="SUPFAM" id="SSF64484">
    <property type="entry name" value="beta and beta-prime subunits of DNA dependent RNA-polymerase"/>
    <property type="match status" value="1"/>
</dbReference>
<dbReference type="NCBIfam" id="TIGR00756">
    <property type="entry name" value="PPR"/>
    <property type="match status" value="3"/>
</dbReference>
<gene>
    <name evidence="3" type="ORF">CQW23_35634</name>
</gene>
<dbReference type="PANTHER" id="PTHR45613">
    <property type="entry name" value="PENTATRICOPEPTIDE REPEAT-CONTAINING PROTEIN"/>
    <property type="match status" value="1"/>
</dbReference>
<evidence type="ECO:0000313" key="3">
    <source>
        <dbReference type="EMBL" id="PHT24681.1"/>
    </source>
</evidence>
<evidence type="ECO:0000313" key="4">
    <source>
        <dbReference type="Proteomes" id="UP000224567"/>
    </source>
</evidence>
<evidence type="ECO:0000256" key="2">
    <source>
        <dbReference type="PROSITE-ProRule" id="PRU00708"/>
    </source>
</evidence>
<protein>
    <recommendedName>
        <fullName evidence="5">Pentatricopeptide repeat-containing protein</fullName>
    </recommendedName>
</protein>
<dbReference type="Proteomes" id="UP000224567">
    <property type="component" value="Unassembled WGS sequence"/>
</dbReference>